<dbReference type="InterPro" id="IPR044926">
    <property type="entry name" value="RGS_subdomain_2"/>
</dbReference>
<keyword evidence="3" id="KW-0734">Signal transduction inhibitor</keyword>
<dbReference type="PANTHER" id="PTHR46102">
    <property type="entry name" value="AXIN"/>
    <property type="match status" value="1"/>
</dbReference>
<dbReference type="InterPro" id="IPR036305">
    <property type="entry name" value="RGS_sf"/>
</dbReference>
<reference evidence="6 7" key="1">
    <citation type="journal article" date="2018" name="Mol. Genet. Genomics">
        <title>The red deer Cervus elaphus genome CerEla1.0: sequencing, annotating, genes, and chromosomes.</title>
        <authorList>
            <person name="Bana N.A."/>
            <person name="Nyiri A."/>
            <person name="Nagy J."/>
            <person name="Frank K."/>
            <person name="Nagy T."/>
            <person name="Steger V."/>
            <person name="Schiller M."/>
            <person name="Lakatos P."/>
            <person name="Sugar L."/>
            <person name="Horn P."/>
            <person name="Barta E."/>
            <person name="Orosz L."/>
        </authorList>
    </citation>
    <scope>NUCLEOTIDE SEQUENCE [LARGE SCALE GENOMIC DNA]</scope>
    <source>
        <strain evidence="6">Hungarian</strain>
    </source>
</reference>
<dbReference type="Gene3D" id="1.10.196.10">
    <property type="match status" value="2"/>
</dbReference>
<dbReference type="PROSITE" id="PS50132">
    <property type="entry name" value="RGS"/>
    <property type="match status" value="1"/>
</dbReference>
<feature type="region of interest" description="Disordered" evidence="4">
    <location>
        <begin position="1"/>
        <end position="97"/>
    </location>
</feature>
<keyword evidence="2" id="KW-0963">Cytoplasm</keyword>
<comment type="caution">
    <text evidence="6">The sequence shown here is derived from an EMBL/GenBank/DDBJ whole genome shotgun (WGS) entry which is preliminary data.</text>
</comment>
<dbReference type="GO" id="GO:0042802">
    <property type="term" value="F:identical protein binding"/>
    <property type="evidence" value="ECO:0007669"/>
    <property type="project" value="TreeGrafter"/>
</dbReference>
<evidence type="ECO:0000256" key="4">
    <source>
        <dbReference type="SAM" id="MobiDB-lite"/>
    </source>
</evidence>
<keyword evidence="7" id="KW-1185">Reference proteome</keyword>
<dbReference type="Proteomes" id="UP000242450">
    <property type="component" value="Chromosome 10"/>
</dbReference>
<dbReference type="GO" id="GO:0048468">
    <property type="term" value="P:cell development"/>
    <property type="evidence" value="ECO:0007669"/>
    <property type="project" value="TreeGrafter"/>
</dbReference>
<feature type="region of interest" description="Disordered" evidence="4">
    <location>
        <begin position="236"/>
        <end position="259"/>
    </location>
</feature>
<dbReference type="GO" id="GO:0005737">
    <property type="term" value="C:cytoplasm"/>
    <property type="evidence" value="ECO:0007669"/>
    <property type="project" value="UniProtKB-SubCell"/>
</dbReference>
<accession>A0A212CZE8</accession>
<comment type="subcellular location">
    <subcellularLocation>
        <location evidence="1">Cytoplasm</location>
    </subcellularLocation>
</comment>
<dbReference type="CDD" id="cd08707">
    <property type="entry name" value="RGS_Axin"/>
    <property type="match status" value="1"/>
</dbReference>
<feature type="compositionally biased region" description="Basic and acidic residues" evidence="4">
    <location>
        <begin position="1"/>
        <end position="10"/>
    </location>
</feature>
<feature type="compositionally biased region" description="Polar residues" evidence="4">
    <location>
        <begin position="236"/>
        <end position="245"/>
    </location>
</feature>
<dbReference type="GO" id="GO:0032436">
    <property type="term" value="P:positive regulation of proteasomal ubiquitin-dependent protein catabolic process"/>
    <property type="evidence" value="ECO:0007669"/>
    <property type="project" value="TreeGrafter"/>
</dbReference>
<name>A0A212CZE8_CEREH</name>
<dbReference type="GO" id="GO:0031625">
    <property type="term" value="F:ubiquitin protein ligase binding"/>
    <property type="evidence" value="ECO:0007669"/>
    <property type="project" value="TreeGrafter"/>
</dbReference>
<dbReference type="GO" id="GO:0060090">
    <property type="term" value="F:molecular adaptor activity"/>
    <property type="evidence" value="ECO:0007669"/>
    <property type="project" value="TreeGrafter"/>
</dbReference>
<dbReference type="EMBL" id="MKHE01000010">
    <property type="protein sequence ID" value="OWK11234.1"/>
    <property type="molecule type" value="Genomic_DNA"/>
</dbReference>
<feature type="region of interest" description="Disordered" evidence="4">
    <location>
        <begin position="407"/>
        <end position="432"/>
    </location>
</feature>
<evidence type="ECO:0000313" key="7">
    <source>
        <dbReference type="Proteomes" id="UP000242450"/>
    </source>
</evidence>
<dbReference type="OrthoDB" id="10007451at2759"/>
<dbReference type="Pfam" id="PF16646">
    <property type="entry name" value="AXIN1_TNKS_BD"/>
    <property type="match status" value="1"/>
</dbReference>
<dbReference type="Pfam" id="PF00615">
    <property type="entry name" value="RGS"/>
    <property type="match status" value="1"/>
</dbReference>
<organism evidence="6 7">
    <name type="scientific">Cervus elaphus hippelaphus</name>
    <name type="common">European red deer</name>
    <dbReference type="NCBI Taxonomy" id="46360"/>
    <lineage>
        <taxon>Eukaryota</taxon>
        <taxon>Metazoa</taxon>
        <taxon>Chordata</taxon>
        <taxon>Craniata</taxon>
        <taxon>Vertebrata</taxon>
        <taxon>Euteleostomi</taxon>
        <taxon>Mammalia</taxon>
        <taxon>Eutheria</taxon>
        <taxon>Laurasiatheria</taxon>
        <taxon>Artiodactyla</taxon>
        <taxon>Ruminantia</taxon>
        <taxon>Pecora</taxon>
        <taxon>Cervidae</taxon>
        <taxon>Cervinae</taxon>
        <taxon>Cervus</taxon>
    </lineage>
</organism>
<dbReference type="InterPro" id="IPR032101">
    <property type="entry name" value="Axin_TNKS-bd"/>
</dbReference>
<dbReference type="GO" id="GO:0070411">
    <property type="term" value="F:I-SMAD binding"/>
    <property type="evidence" value="ECO:0007669"/>
    <property type="project" value="TreeGrafter"/>
</dbReference>
<dbReference type="PRINTS" id="PR01301">
    <property type="entry name" value="RGSPROTEIN"/>
</dbReference>
<dbReference type="FunFam" id="1.10.167.10:FF:000003">
    <property type="entry name" value="Axin 1"/>
    <property type="match status" value="1"/>
</dbReference>
<dbReference type="FunFam" id="1.10.196.10:FF:000002">
    <property type="entry name" value="Axin 1"/>
    <property type="match status" value="1"/>
</dbReference>
<proteinExistence type="predicted"/>
<dbReference type="GO" id="GO:0005634">
    <property type="term" value="C:nucleus"/>
    <property type="evidence" value="ECO:0007669"/>
    <property type="project" value="TreeGrafter"/>
</dbReference>
<dbReference type="InterPro" id="IPR024066">
    <property type="entry name" value="RGS_subdom1/3"/>
</dbReference>
<sequence>MGLKNVEGRPGRQPASPKMNIQEQGFPLDLGASFTEDAPRPPVPGEEGELVSTDPRPVSHSFCSGKGAGIKGETSTATPRRSDLDLGYEPEGSASPTPPYLKWAESLHSLLDDQDGINLFRTFLKQEDCADLLDFWFACSGFRKLEPCDSNEEKRLKLARAIYRKYILDNNGIVSRQTKPATKSFIKDCISKQQIDPAMFDQAQTEVQSTMEENTYPSFLKSDIYLEYTRTGSESPKLCSDQSSGSGAGKGVPGYLPTLNEDEEWKCDREVDEAGGRDPAPPGRLTQKLLLETAAPRASSSRRYSEGREFSEEGEGEWVLVPAPAARPEEQHVPSQGGRCWRVSGGPVWDRTTVRGSGAELPGPAGPIPRGCSSCAPGPPPRPVPAGAARVPLLAGFVSGTAIYQLQPSPPDSSADDVAMPQLPGSPQGHRHRDCRVEGAGWTLTHVTDSEAKGIYVLQPVAPSLIPLHVWDSEPDVLARLKSSGFCIVWRSASPVCSWEGSELCLLPLWVYLLPLCPGSLGSGLGHRV</sequence>
<evidence type="ECO:0000256" key="2">
    <source>
        <dbReference type="ARBA" id="ARBA00022490"/>
    </source>
</evidence>
<dbReference type="CDD" id="cd11582">
    <property type="entry name" value="Axin_TNKS_binding"/>
    <property type="match status" value="1"/>
</dbReference>
<evidence type="ECO:0000256" key="1">
    <source>
        <dbReference type="ARBA" id="ARBA00004496"/>
    </source>
</evidence>
<dbReference type="GO" id="GO:0005886">
    <property type="term" value="C:plasma membrane"/>
    <property type="evidence" value="ECO:0007669"/>
    <property type="project" value="TreeGrafter"/>
</dbReference>
<dbReference type="InterPro" id="IPR043581">
    <property type="entry name" value="Axin-like"/>
</dbReference>
<dbReference type="InterPro" id="IPR016137">
    <property type="entry name" value="RGS"/>
</dbReference>
<dbReference type="AlphaFoldDB" id="A0A212CZE8"/>
<dbReference type="SMART" id="SM00315">
    <property type="entry name" value="RGS"/>
    <property type="match status" value="1"/>
</dbReference>
<evidence type="ECO:0000256" key="3">
    <source>
        <dbReference type="ARBA" id="ARBA00022700"/>
    </source>
</evidence>
<dbReference type="Gene3D" id="1.10.167.10">
    <property type="entry name" value="Regulator of G-protein Signalling 4, domain 2"/>
    <property type="match status" value="1"/>
</dbReference>
<dbReference type="SUPFAM" id="SSF48097">
    <property type="entry name" value="Regulator of G-protein signaling, RGS"/>
    <property type="match status" value="1"/>
</dbReference>
<gene>
    <name evidence="6" type="ORF">Celaphus_00006703</name>
</gene>
<dbReference type="GO" id="GO:0019901">
    <property type="term" value="F:protein kinase binding"/>
    <property type="evidence" value="ECO:0007669"/>
    <property type="project" value="TreeGrafter"/>
</dbReference>
<evidence type="ECO:0000313" key="6">
    <source>
        <dbReference type="EMBL" id="OWK11234.1"/>
    </source>
</evidence>
<feature type="domain" description="RGS" evidence="5">
    <location>
        <begin position="106"/>
        <end position="229"/>
    </location>
</feature>
<dbReference type="PANTHER" id="PTHR46102:SF3">
    <property type="entry name" value="AXIN-1"/>
    <property type="match status" value="1"/>
</dbReference>
<dbReference type="GO" id="GO:0008013">
    <property type="term" value="F:beta-catenin binding"/>
    <property type="evidence" value="ECO:0007669"/>
    <property type="project" value="TreeGrafter"/>
</dbReference>
<protein>
    <submittedName>
        <fullName evidence="6">AXIN1</fullName>
    </submittedName>
</protein>
<dbReference type="GO" id="GO:0090090">
    <property type="term" value="P:negative regulation of canonical Wnt signaling pathway"/>
    <property type="evidence" value="ECO:0007669"/>
    <property type="project" value="InterPro"/>
</dbReference>
<dbReference type="GO" id="GO:0030877">
    <property type="term" value="C:beta-catenin destruction complex"/>
    <property type="evidence" value="ECO:0007669"/>
    <property type="project" value="TreeGrafter"/>
</dbReference>
<evidence type="ECO:0000259" key="5">
    <source>
        <dbReference type="PROSITE" id="PS50132"/>
    </source>
</evidence>